<keyword evidence="5 7" id="KW-0547">Nucleotide-binding</keyword>
<comment type="function">
    <text evidence="7">Cell wall formation. Catalyzes the addition of glutamate to the nucleotide precursor UDP-N-acetylmuramoyl-L-alanine (UMA).</text>
</comment>
<organism evidence="9 10">
    <name type="scientific">Bacteriovorax stolpii</name>
    <name type="common">Bdellovibrio stolpii</name>
    <dbReference type="NCBI Taxonomy" id="960"/>
    <lineage>
        <taxon>Bacteria</taxon>
        <taxon>Pseudomonadati</taxon>
        <taxon>Bdellovibrionota</taxon>
        <taxon>Bacteriovoracia</taxon>
        <taxon>Bacteriovoracales</taxon>
        <taxon>Bacteriovoracaceae</taxon>
        <taxon>Bacteriovorax</taxon>
    </lineage>
</organism>
<accession>A0A2K9NR21</accession>
<keyword evidence="7" id="KW-0132">Cell division</keyword>
<evidence type="ECO:0000259" key="8">
    <source>
        <dbReference type="Pfam" id="PF08245"/>
    </source>
</evidence>
<keyword evidence="7" id="KW-0961">Cell wall biogenesis/degradation</keyword>
<keyword evidence="7" id="KW-0573">Peptidoglycan synthesis</keyword>
<sequence>MFTLKNKRIAVYGMGVSGLSALRFVKALEGDLIAINGGEVSSWAKSPGVLDFVSKEACFSETDSALPAKLNSVDLVILSPGIPRDHKLLKPLLDKNIPVWGEIELAYQYLEANNFLRPMIGITGTNGKTTTTTFLGEMIEADHKKVFVGGNIGVPFCDYAYDVFKNQNHADFILLELSSFQLESIDHFHVNVAMILNLFQNHGERYATIEEYGRSKFFITNRFTENDVLIYPEDFPIIKNWAETQKGKKLSINTGAPEIDFPIGNFKLPGIHNKVNLAFILKAAKSLGLSPKAIQHSIDTFAGVHHRIEYVDKVVGLPSFRAYNDAKSTNWDATMTAVKAMEDFNLPIHLIIGGKKRGHGDSILPHLDFLKSRVAHFYLIGEMGAEIESEIKGKVSYQKKDTLEGTLKFLRENFSADKGVLLFSPAFPSFDQFQNYAQRGETFVKLLGTPS</sequence>
<keyword evidence="7" id="KW-0133">Cell shape</keyword>
<protein>
    <recommendedName>
        <fullName evidence="7">UDP-N-acetylmuramoylalanine--D-glutamate ligase</fullName>
        <ecNumber evidence="7">6.3.2.9</ecNumber>
    </recommendedName>
    <alternativeName>
        <fullName evidence="7">D-glutamic acid-adding enzyme</fullName>
    </alternativeName>
    <alternativeName>
        <fullName evidence="7">UDP-N-acetylmuramoyl-L-alanyl-D-glutamate synthetase</fullName>
    </alternativeName>
</protein>
<dbReference type="Gene3D" id="3.40.1190.10">
    <property type="entry name" value="Mur-like, catalytic domain"/>
    <property type="match status" value="1"/>
</dbReference>
<dbReference type="GO" id="GO:0005524">
    <property type="term" value="F:ATP binding"/>
    <property type="evidence" value="ECO:0007669"/>
    <property type="project" value="UniProtKB-UniRule"/>
</dbReference>
<dbReference type="NCBIfam" id="TIGR01087">
    <property type="entry name" value="murD"/>
    <property type="match status" value="1"/>
</dbReference>
<name>A0A2K9NR21_BACTC</name>
<evidence type="ECO:0000256" key="2">
    <source>
        <dbReference type="ARBA" id="ARBA00004752"/>
    </source>
</evidence>
<dbReference type="PANTHER" id="PTHR43692:SF1">
    <property type="entry name" value="UDP-N-ACETYLMURAMOYLALANINE--D-GLUTAMATE LIGASE"/>
    <property type="match status" value="1"/>
</dbReference>
<feature type="binding site" evidence="7">
    <location>
        <begin position="124"/>
        <end position="130"/>
    </location>
    <ligand>
        <name>ATP</name>
        <dbReference type="ChEBI" id="CHEBI:30616"/>
    </ligand>
</feature>
<evidence type="ECO:0000256" key="7">
    <source>
        <dbReference type="HAMAP-Rule" id="MF_00639"/>
    </source>
</evidence>
<dbReference type="GO" id="GO:0008764">
    <property type="term" value="F:UDP-N-acetylmuramoylalanine-D-glutamate ligase activity"/>
    <property type="evidence" value="ECO:0007669"/>
    <property type="project" value="UniProtKB-UniRule"/>
</dbReference>
<comment type="pathway">
    <text evidence="2 7">Cell wall biogenesis; peptidoglycan biosynthesis.</text>
</comment>
<reference evidence="9 10" key="1">
    <citation type="submission" date="2018-01" db="EMBL/GenBank/DDBJ databases">
        <title>Complete genome sequence of Bacteriovorax stolpii DSM12778.</title>
        <authorList>
            <person name="Tang B."/>
            <person name="Chang J."/>
        </authorList>
    </citation>
    <scope>NUCLEOTIDE SEQUENCE [LARGE SCALE GENOMIC DNA]</scope>
    <source>
        <strain evidence="9 10">DSM 12778</strain>
    </source>
</reference>
<dbReference type="EC" id="6.3.2.9" evidence="7"/>
<keyword evidence="3 7" id="KW-0963">Cytoplasm</keyword>
<feature type="domain" description="Mur ligase central" evidence="8">
    <location>
        <begin position="122"/>
        <end position="252"/>
    </location>
</feature>
<dbReference type="PANTHER" id="PTHR43692">
    <property type="entry name" value="UDP-N-ACETYLMURAMOYLALANINE--D-GLUTAMATE LIGASE"/>
    <property type="match status" value="1"/>
</dbReference>
<comment type="similarity">
    <text evidence="7">Belongs to the MurCDEF family.</text>
</comment>
<evidence type="ECO:0000256" key="4">
    <source>
        <dbReference type="ARBA" id="ARBA00022598"/>
    </source>
</evidence>
<evidence type="ECO:0000313" key="10">
    <source>
        <dbReference type="Proteomes" id="UP000235584"/>
    </source>
</evidence>
<dbReference type="SUPFAM" id="SSF53623">
    <property type="entry name" value="MurD-like peptide ligases, catalytic domain"/>
    <property type="match status" value="1"/>
</dbReference>
<evidence type="ECO:0000313" key="9">
    <source>
        <dbReference type="EMBL" id="AUN97980.1"/>
    </source>
</evidence>
<dbReference type="GO" id="GO:0005737">
    <property type="term" value="C:cytoplasm"/>
    <property type="evidence" value="ECO:0007669"/>
    <property type="project" value="UniProtKB-SubCell"/>
</dbReference>
<dbReference type="InterPro" id="IPR036615">
    <property type="entry name" value="Mur_ligase_C_dom_sf"/>
</dbReference>
<dbReference type="KEGG" id="bsto:C0V70_07635"/>
<dbReference type="EMBL" id="CP025704">
    <property type="protein sequence ID" value="AUN97980.1"/>
    <property type="molecule type" value="Genomic_DNA"/>
</dbReference>
<keyword evidence="10" id="KW-1185">Reference proteome</keyword>
<keyword evidence="4 7" id="KW-0436">Ligase</keyword>
<gene>
    <name evidence="7 9" type="primary">murD</name>
    <name evidence="9" type="ORF">C0V70_07635</name>
</gene>
<comment type="catalytic activity">
    <reaction evidence="7">
        <text>UDP-N-acetyl-alpha-D-muramoyl-L-alanine + D-glutamate + ATP = UDP-N-acetyl-alpha-D-muramoyl-L-alanyl-D-glutamate + ADP + phosphate + H(+)</text>
        <dbReference type="Rhea" id="RHEA:16429"/>
        <dbReference type="ChEBI" id="CHEBI:15378"/>
        <dbReference type="ChEBI" id="CHEBI:29986"/>
        <dbReference type="ChEBI" id="CHEBI:30616"/>
        <dbReference type="ChEBI" id="CHEBI:43474"/>
        <dbReference type="ChEBI" id="CHEBI:83898"/>
        <dbReference type="ChEBI" id="CHEBI:83900"/>
        <dbReference type="ChEBI" id="CHEBI:456216"/>
        <dbReference type="EC" id="6.3.2.9"/>
    </reaction>
</comment>
<evidence type="ECO:0000256" key="1">
    <source>
        <dbReference type="ARBA" id="ARBA00004496"/>
    </source>
</evidence>
<dbReference type="Proteomes" id="UP000235584">
    <property type="component" value="Chromosome"/>
</dbReference>
<evidence type="ECO:0000256" key="5">
    <source>
        <dbReference type="ARBA" id="ARBA00022741"/>
    </source>
</evidence>
<dbReference type="Gene3D" id="3.40.50.720">
    <property type="entry name" value="NAD(P)-binding Rossmann-like Domain"/>
    <property type="match status" value="1"/>
</dbReference>
<dbReference type="Pfam" id="PF08245">
    <property type="entry name" value="Mur_ligase_M"/>
    <property type="match status" value="1"/>
</dbReference>
<dbReference type="HAMAP" id="MF_00639">
    <property type="entry name" value="MurD"/>
    <property type="match status" value="1"/>
</dbReference>
<proteinExistence type="inferred from homology"/>
<dbReference type="Gene3D" id="3.90.190.20">
    <property type="entry name" value="Mur ligase, C-terminal domain"/>
    <property type="match status" value="1"/>
</dbReference>
<dbReference type="AlphaFoldDB" id="A0A2K9NR21"/>
<evidence type="ECO:0000256" key="6">
    <source>
        <dbReference type="ARBA" id="ARBA00022840"/>
    </source>
</evidence>
<dbReference type="InterPro" id="IPR005762">
    <property type="entry name" value="MurD"/>
</dbReference>
<dbReference type="GO" id="GO:0071555">
    <property type="term" value="P:cell wall organization"/>
    <property type="evidence" value="ECO:0007669"/>
    <property type="project" value="UniProtKB-KW"/>
</dbReference>
<dbReference type="InterPro" id="IPR013221">
    <property type="entry name" value="Mur_ligase_cen"/>
</dbReference>
<dbReference type="GO" id="GO:0051301">
    <property type="term" value="P:cell division"/>
    <property type="evidence" value="ECO:0007669"/>
    <property type="project" value="UniProtKB-KW"/>
</dbReference>
<dbReference type="InterPro" id="IPR036565">
    <property type="entry name" value="Mur-like_cat_sf"/>
</dbReference>
<dbReference type="GO" id="GO:0009252">
    <property type="term" value="P:peptidoglycan biosynthetic process"/>
    <property type="evidence" value="ECO:0007669"/>
    <property type="project" value="UniProtKB-UniRule"/>
</dbReference>
<keyword evidence="7" id="KW-0131">Cell cycle</keyword>
<evidence type="ECO:0000256" key="3">
    <source>
        <dbReference type="ARBA" id="ARBA00022490"/>
    </source>
</evidence>
<dbReference type="RefSeq" id="WP_102243273.1">
    <property type="nucleotide sequence ID" value="NZ_CP025704.1"/>
</dbReference>
<dbReference type="SUPFAM" id="SSF53244">
    <property type="entry name" value="MurD-like peptide ligases, peptide-binding domain"/>
    <property type="match status" value="1"/>
</dbReference>
<dbReference type="GO" id="GO:0008360">
    <property type="term" value="P:regulation of cell shape"/>
    <property type="evidence" value="ECO:0007669"/>
    <property type="project" value="UniProtKB-KW"/>
</dbReference>
<dbReference type="SUPFAM" id="SSF51984">
    <property type="entry name" value="MurCD N-terminal domain"/>
    <property type="match status" value="1"/>
</dbReference>
<comment type="subcellular location">
    <subcellularLocation>
        <location evidence="1 7">Cytoplasm</location>
    </subcellularLocation>
</comment>
<dbReference type="UniPathway" id="UPA00219"/>
<keyword evidence="6 7" id="KW-0067">ATP-binding</keyword>